<name>A0A544U9H4_LYSSH</name>
<accession>A0A544U9H4</accession>
<protein>
    <submittedName>
        <fullName evidence="2">Uncharacterized protein</fullName>
    </submittedName>
</protein>
<dbReference type="OrthoDB" id="2364035at2"/>
<evidence type="ECO:0000256" key="1">
    <source>
        <dbReference type="SAM" id="SignalP"/>
    </source>
</evidence>
<dbReference type="Proteomes" id="UP000317944">
    <property type="component" value="Unassembled WGS sequence"/>
</dbReference>
<sequence length="209" mass="22307">MNLIKKGVGYTVITSMLLTSAVLPFSNASASELDNQENTVAIQQQANPSILSDYEINLLDPYVNFDFAGKNFSISSKASTELSPELYNKLDNQISLANAQIQQLDLNSQAQAQIPQAMAAAYVNGKTDIDFHWWGATVYLSRNTLIGLGGGIAIGGLWIPEPVVSKVLGSLGIALGTAASITGGVKFDYKYIGVIPAMLPFAISNVSFQ</sequence>
<feature type="signal peptide" evidence="1">
    <location>
        <begin position="1"/>
        <end position="30"/>
    </location>
</feature>
<comment type="caution">
    <text evidence="2">The sequence shown here is derived from an EMBL/GenBank/DDBJ whole genome shotgun (WGS) entry which is preliminary data.</text>
</comment>
<organism evidence="2 3">
    <name type="scientific">Lysinibacillus sphaericus</name>
    <name type="common">Bacillus sphaericus</name>
    <dbReference type="NCBI Taxonomy" id="1421"/>
    <lineage>
        <taxon>Bacteria</taxon>
        <taxon>Bacillati</taxon>
        <taxon>Bacillota</taxon>
        <taxon>Bacilli</taxon>
        <taxon>Bacillales</taxon>
        <taxon>Bacillaceae</taxon>
        <taxon>Lysinibacillus</taxon>
    </lineage>
</organism>
<dbReference type="RefSeq" id="WP_142510406.1">
    <property type="nucleotide sequence ID" value="NZ_SADV01000024.1"/>
</dbReference>
<dbReference type="EMBL" id="SADV01000024">
    <property type="protein sequence ID" value="TQR28768.1"/>
    <property type="molecule type" value="Genomic_DNA"/>
</dbReference>
<reference evidence="2 3" key="1">
    <citation type="submission" date="2018-03" db="EMBL/GenBank/DDBJ databases">
        <title>Aerobic endospore-forming bacteria genome sequencing and assembly.</title>
        <authorList>
            <person name="Cavalcante D.A."/>
            <person name="Driks A."/>
            <person name="Putonti C."/>
            <person name="De-Souza M.T."/>
        </authorList>
    </citation>
    <scope>NUCLEOTIDE SEQUENCE [LARGE SCALE GENOMIC DNA]</scope>
    <source>
        <strain evidence="2 3">SDF0037</strain>
    </source>
</reference>
<proteinExistence type="predicted"/>
<evidence type="ECO:0000313" key="2">
    <source>
        <dbReference type="EMBL" id="TQR28768.1"/>
    </source>
</evidence>
<evidence type="ECO:0000313" key="3">
    <source>
        <dbReference type="Proteomes" id="UP000317944"/>
    </source>
</evidence>
<gene>
    <name evidence="2" type="ORF">C7Y47_20315</name>
</gene>
<feature type="chain" id="PRO_5021865124" evidence="1">
    <location>
        <begin position="31"/>
        <end position="209"/>
    </location>
</feature>
<dbReference type="AlphaFoldDB" id="A0A544U9H4"/>
<keyword evidence="1" id="KW-0732">Signal</keyword>